<reference evidence="2" key="1">
    <citation type="submission" date="2020-11" db="EMBL/GenBank/DDBJ databases">
        <authorList>
            <consortium name="DOE Joint Genome Institute"/>
            <person name="Ahrendt S."/>
            <person name="Riley R."/>
            <person name="Andreopoulos W."/>
            <person name="Labutti K."/>
            <person name="Pangilinan J."/>
            <person name="Ruiz-Duenas F.J."/>
            <person name="Barrasa J.M."/>
            <person name="Sanchez-Garcia M."/>
            <person name="Camarero S."/>
            <person name="Miyauchi S."/>
            <person name="Serrano A."/>
            <person name="Linde D."/>
            <person name="Babiker R."/>
            <person name="Drula E."/>
            <person name="Ayuso-Fernandez I."/>
            <person name="Pacheco R."/>
            <person name="Padilla G."/>
            <person name="Ferreira P."/>
            <person name="Barriuso J."/>
            <person name="Kellner H."/>
            <person name="Castanera R."/>
            <person name="Alfaro M."/>
            <person name="Ramirez L."/>
            <person name="Pisabarro A.G."/>
            <person name="Kuo A."/>
            <person name="Tritt A."/>
            <person name="Lipzen A."/>
            <person name="He G."/>
            <person name="Yan M."/>
            <person name="Ng V."/>
            <person name="Cullen D."/>
            <person name="Martin F."/>
            <person name="Rosso M.-N."/>
            <person name="Henrissat B."/>
            <person name="Hibbett D."/>
            <person name="Martinez A.T."/>
            <person name="Grigoriev I.V."/>
        </authorList>
    </citation>
    <scope>NUCLEOTIDE SEQUENCE</scope>
    <source>
        <strain evidence="2">CBS 247.69</strain>
    </source>
</reference>
<accession>A0A9P5XZ41</accession>
<evidence type="ECO:0000313" key="2">
    <source>
        <dbReference type="EMBL" id="KAF9458315.1"/>
    </source>
</evidence>
<gene>
    <name evidence="2" type="ORF">BDZ94DRAFT_114741</name>
</gene>
<dbReference type="EMBL" id="MU150344">
    <property type="protein sequence ID" value="KAF9458315.1"/>
    <property type="molecule type" value="Genomic_DNA"/>
</dbReference>
<dbReference type="Proteomes" id="UP000807353">
    <property type="component" value="Unassembled WGS sequence"/>
</dbReference>
<proteinExistence type="predicted"/>
<keyword evidence="3" id="KW-1185">Reference proteome</keyword>
<protein>
    <submittedName>
        <fullName evidence="2">Uncharacterized protein</fullName>
    </submittedName>
</protein>
<organism evidence="2 3">
    <name type="scientific">Collybia nuda</name>
    <dbReference type="NCBI Taxonomy" id="64659"/>
    <lineage>
        <taxon>Eukaryota</taxon>
        <taxon>Fungi</taxon>
        <taxon>Dikarya</taxon>
        <taxon>Basidiomycota</taxon>
        <taxon>Agaricomycotina</taxon>
        <taxon>Agaricomycetes</taxon>
        <taxon>Agaricomycetidae</taxon>
        <taxon>Agaricales</taxon>
        <taxon>Tricholomatineae</taxon>
        <taxon>Clitocybaceae</taxon>
        <taxon>Collybia</taxon>
    </lineage>
</organism>
<evidence type="ECO:0000313" key="3">
    <source>
        <dbReference type="Proteomes" id="UP000807353"/>
    </source>
</evidence>
<sequence>MFLAILPTFVPVPNPDPGRHYLNTKAEPSPPRHPFRILQKPGGGGSIIHHPAFTLRSPTFSAFSPNINPRDAVHKSPVSPQHPNLNKEIEETNTQSPQTQPQDPAGQRSDIQRRPVPRNYLAGILEKERLEWGVEYTRPALHFVLIPHYHPRTHPIRLNGTPSLRIRYHSCAPSHEGRWGCGVRASGGLDSPGQASWS</sequence>
<evidence type="ECO:0000256" key="1">
    <source>
        <dbReference type="SAM" id="MobiDB-lite"/>
    </source>
</evidence>
<feature type="region of interest" description="Disordered" evidence="1">
    <location>
        <begin position="64"/>
        <end position="115"/>
    </location>
</feature>
<dbReference type="AlphaFoldDB" id="A0A9P5XZ41"/>
<name>A0A9P5XZ41_9AGAR</name>
<comment type="caution">
    <text evidence="2">The sequence shown here is derived from an EMBL/GenBank/DDBJ whole genome shotgun (WGS) entry which is preliminary data.</text>
</comment>
<feature type="compositionally biased region" description="Polar residues" evidence="1">
    <location>
        <begin position="92"/>
        <end position="102"/>
    </location>
</feature>